<keyword evidence="4" id="KW-0106">Calcium</keyword>
<comment type="similarity">
    <text evidence="1">Belongs to the archease family.</text>
</comment>
<sequence>MKSKTFREIEHTADVGMEVSGKTLEELFANAANGFYSITGVPPGEASSAERYDLSLSELSKEELLVSFLNELNYLLMVQQIVITGFSSFKIYLDSPQWTLLCTGAVSRLSPQVYDQLQEIKSVTYHKIKIVHQKNGYTTQIFFDI</sequence>
<dbReference type="Proteomes" id="UP000885779">
    <property type="component" value="Unassembled WGS sequence"/>
</dbReference>
<keyword evidence="3" id="KW-0479">Metal-binding</keyword>
<evidence type="ECO:0000259" key="5">
    <source>
        <dbReference type="Pfam" id="PF01951"/>
    </source>
</evidence>
<dbReference type="GO" id="GO:0008033">
    <property type="term" value="P:tRNA processing"/>
    <property type="evidence" value="ECO:0007669"/>
    <property type="project" value="UniProtKB-KW"/>
</dbReference>
<proteinExistence type="inferred from homology"/>
<dbReference type="GO" id="GO:0046872">
    <property type="term" value="F:metal ion binding"/>
    <property type="evidence" value="ECO:0007669"/>
    <property type="project" value="UniProtKB-KW"/>
</dbReference>
<evidence type="ECO:0000256" key="2">
    <source>
        <dbReference type="ARBA" id="ARBA00022694"/>
    </source>
</evidence>
<keyword evidence="2" id="KW-0819">tRNA processing</keyword>
<dbReference type="Gene3D" id="3.55.10.10">
    <property type="entry name" value="Archease domain"/>
    <property type="match status" value="1"/>
</dbReference>
<feature type="domain" description="Archease" evidence="5">
    <location>
        <begin position="6"/>
        <end position="145"/>
    </location>
</feature>
<dbReference type="EMBL" id="DRQG01000114">
    <property type="protein sequence ID" value="HGY56471.1"/>
    <property type="molecule type" value="Genomic_DNA"/>
</dbReference>
<evidence type="ECO:0000313" key="6">
    <source>
        <dbReference type="EMBL" id="HGY56471.1"/>
    </source>
</evidence>
<name>A0A7V4U1S2_CALAY</name>
<dbReference type="AlphaFoldDB" id="A0A7V4U1S2"/>
<gene>
    <name evidence="6" type="ORF">ENK44_12245</name>
</gene>
<dbReference type="PANTHER" id="PTHR12682:SF11">
    <property type="entry name" value="PROTEIN ARCHEASE"/>
    <property type="match status" value="1"/>
</dbReference>
<dbReference type="InterPro" id="IPR036820">
    <property type="entry name" value="Archease_dom_sf"/>
</dbReference>
<evidence type="ECO:0000256" key="3">
    <source>
        <dbReference type="ARBA" id="ARBA00022723"/>
    </source>
</evidence>
<evidence type="ECO:0000256" key="1">
    <source>
        <dbReference type="ARBA" id="ARBA00007963"/>
    </source>
</evidence>
<organism evidence="6">
    <name type="scientific">Caldithrix abyssi</name>
    <dbReference type="NCBI Taxonomy" id="187145"/>
    <lineage>
        <taxon>Bacteria</taxon>
        <taxon>Pseudomonadati</taxon>
        <taxon>Calditrichota</taxon>
        <taxon>Calditrichia</taxon>
        <taxon>Calditrichales</taxon>
        <taxon>Calditrichaceae</taxon>
        <taxon>Caldithrix</taxon>
    </lineage>
</organism>
<comment type="caution">
    <text evidence="6">The sequence shown here is derived from an EMBL/GenBank/DDBJ whole genome shotgun (WGS) entry which is preliminary data.</text>
</comment>
<dbReference type="PANTHER" id="PTHR12682">
    <property type="entry name" value="ARCHEASE"/>
    <property type="match status" value="1"/>
</dbReference>
<reference evidence="6" key="1">
    <citation type="journal article" date="2020" name="mSystems">
        <title>Genome- and Community-Level Interaction Insights into Carbon Utilization and Element Cycling Functions of Hydrothermarchaeota in Hydrothermal Sediment.</title>
        <authorList>
            <person name="Zhou Z."/>
            <person name="Liu Y."/>
            <person name="Xu W."/>
            <person name="Pan J."/>
            <person name="Luo Z.H."/>
            <person name="Li M."/>
        </authorList>
    </citation>
    <scope>NUCLEOTIDE SEQUENCE [LARGE SCALE GENOMIC DNA]</scope>
    <source>
        <strain evidence="6">HyVt-577</strain>
    </source>
</reference>
<accession>A0A7V4U1S2</accession>
<evidence type="ECO:0000256" key="4">
    <source>
        <dbReference type="ARBA" id="ARBA00022837"/>
    </source>
</evidence>
<dbReference type="Pfam" id="PF01951">
    <property type="entry name" value="Archease"/>
    <property type="match status" value="1"/>
</dbReference>
<dbReference type="SUPFAM" id="SSF69819">
    <property type="entry name" value="MTH1598-like"/>
    <property type="match status" value="1"/>
</dbReference>
<dbReference type="InterPro" id="IPR023572">
    <property type="entry name" value="Archease_dom"/>
</dbReference>
<dbReference type="InterPro" id="IPR002804">
    <property type="entry name" value="Archease"/>
</dbReference>
<protein>
    <submittedName>
        <fullName evidence="6">Archease</fullName>
    </submittedName>
</protein>